<dbReference type="InterPro" id="IPR004654">
    <property type="entry name" value="ROK_glcA"/>
</dbReference>
<evidence type="ECO:0000256" key="6">
    <source>
        <dbReference type="ARBA" id="ARBA00022777"/>
    </source>
</evidence>
<dbReference type="AlphaFoldDB" id="A0A940SI11"/>
<evidence type="ECO:0000256" key="8">
    <source>
        <dbReference type="ARBA" id="ARBA00032386"/>
    </source>
</evidence>
<dbReference type="RefSeq" id="WP_209403060.1">
    <property type="nucleotide sequence ID" value="NZ_JAGIYQ010000002.1"/>
</dbReference>
<keyword evidence="4 9" id="KW-0808">Transferase</keyword>
<dbReference type="NCBIfam" id="TIGR00744">
    <property type="entry name" value="ROK_glcA_fam"/>
    <property type="match status" value="1"/>
</dbReference>
<dbReference type="SUPFAM" id="SSF53067">
    <property type="entry name" value="Actin-like ATPase domain"/>
    <property type="match status" value="1"/>
</dbReference>
<keyword evidence="6" id="KW-0418">Kinase</keyword>
<keyword evidence="7" id="KW-0067">ATP-binding</keyword>
<dbReference type="GO" id="GO:0004340">
    <property type="term" value="F:glucokinase activity"/>
    <property type="evidence" value="ECO:0007669"/>
    <property type="project" value="UniProtKB-EC"/>
</dbReference>
<dbReference type="PANTHER" id="PTHR18964:SF149">
    <property type="entry name" value="BIFUNCTIONAL UDP-N-ACETYLGLUCOSAMINE 2-EPIMERASE_N-ACETYLMANNOSAMINE KINASE"/>
    <property type="match status" value="1"/>
</dbReference>
<protein>
    <recommendedName>
        <fullName evidence="3">Glucokinase</fullName>
        <ecNumber evidence="2">2.7.1.2</ecNumber>
    </recommendedName>
    <alternativeName>
        <fullName evidence="8">Glucose kinase</fullName>
    </alternativeName>
</protein>
<dbReference type="Gene3D" id="3.30.420.40">
    <property type="match status" value="2"/>
</dbReference>
<dbReference type="InterPro" id="IPR043129">
    <property type="entry name" value="ATPase_NBD"/>
</dbReference>
<reference evidence="9" key="1">
    <citation type="submission" date="2021-04" db="EMBL/GenBank/DDBJ databases">
        <title>Genome seq and assembly of Bacillus sp.</title>
        <authorList>
            <person name="Chhetri G."/>
        </authorList>
    </citation>
    <scope>NUCLEOTIDE SEQUENCE</scope>
    <source>
        <strain evidence="9">RG28</strain>
    </source>
</reference>
<dbReference type="PROSITE" id="PS01125">
    <property type="entry name" value="ROK"/>
    <property type="match status" value="1"/>
</dbReference>
<dbReference type="EMBL" id="JAGIYQ010000002">
    <property type="protein sequence ID" value="MBP0724505.1"/>
    <property type="molecule type" value="Genomic_DNA"/>
</dbReference>
<evidence type="ECO:0000256" key="3">
    <source>
        <dbReference type="ARBA" id="ARBA00014701"/>
    </source>
</evidence>
<accession>A0A940SI11</accession>
<dbReference type="GO" id="GO:0006096">
    <property type="term" value="P:glycolytic process"/>
    <property type="evidence" value="ECO:0007669"/>
    <property type="project" value="InterPro"/>
</dbReference>
<name>A0A940SI11_9BACI</name>
<sequence length="325" mass="34197">MNKKMIVGVDLGGTTIKLALLTVDGQFIEKWEVVTDTSNSGEKIPLCIAYAITEKINSMNGSKENIVGIGIGAPGPVRLEDGLIFEAVNLGWKNYPLKEILEKEAGIPVVVDNDANVAALGEMWKGAGNGAKDLVMITLGTGVGGGVIVNGLVAHGKGGAGGEIGHITVKPEEGSPCNCGKEGCLETIASATGIARIARDKVKNSKLETKLKYYYENNNLTAKEVFECYSNGDQVALEVIEEVTKYLALGISAVANTLNPEKIVIGGGVSKSGSVLLNPLREKFNQYAFTPVRNSTDISIATLGNDAGVLGAAYLVKKFVLKDVN</sequence>
<comment type="similarity">
    <text evidence="1">Belongs to the ROK (NagC/XylR) family.</text>
</comment>
<evidence type="ECO:0000256" key="1">
    <source>
        <dbReference type="ARBA" id="ARBA00006479"/>
    </source>
</evidence>
<dbReference type="EC" id="2.7.1.2" evidence="2"/>
<dbReference type="Pfam" id="PF00480">
    <property type="entry name" value="ROK"/>
    <property type="match status" value="1"/>
</dbReference>
<organism evidence="9 10">
    <name type="scientific">Gottfriedia endophytica</name>
    <dbReference type="NCBI Taxonomy" id="2820819"/>
    <lineage>
        <taxon>Bacteria</taxon>
        <taxon>Bacillati</taxon>
        <taxon>Bacillota</taxon>
        <taxon>Bacilli</taxon>
        <taxon>Bacillales</taxon>
        <taxon>Bacillaceae</taxon>
        <taxon>Gottfriedia</taxon>
    </lineage>
</organism>
<evidence type="ECO:0000256" key="5">
    <source>
        <dbReference type="ARBA" id="ARBA00022741"/>
    </source>
</evidence>
<evidence type="ECO:0000313" key="9">
    <source>
        <dbReference type="EMBL" id="MBP0724505.1"/>
    </source>
</evidence>
<keyword evidence="10" id="KW-1185">Reference proteome</keyword>
<evidence type="ECO:0000256" key="2">
    <source>
        <dbReference type="ARBA" id="ARBA00012323"/>
    </source>
</evidence>
<gene>
    <name evidence="9" type="ORF">J5Y03_04790</name>
</gene>
<dbReference type="PANTHER" id="PTHR18964">
    <property type="entry name" value="ROK (REPRESSOR, ORF, KINASE) FAMILY"/>
    <property type="match status" value="1"/>
</dbReference>
<comment type="caution">
    <text evidence="9">The sequence shown here is derived from an EMBL/GenBank/DDBJ whole genome shotgun (WGS) entry which is preliminary data.</text>
</comment>
<dbReference type="InterPro" id="IPR000600">
    <property type="entry name" value="ROK"/>
</dbReference>
<dbReference type="Proteomes" id="UP000682134">
    <property type="component" value="Unassembled WGS sequence"/>
</dbReference>
<evidence type="ECO:0000256" key="4">
    <source>
        <dbReference type="ARBA" id="ARBA00022679"/>
    </source>
</evidence>
<evidence type="ECO:0000256" key="7">
    <source>
        <dbReference type="ARBA" id="ARBA00022840"/>
    </source>
</evidence>
<dbReference type="GO" id="GO:0005737">
    <property type="term" value="C:cytoplasm"/>
    <property type="evidence" value="ECO:0007669"/>
    <property type="project" value="InterPro"/>
</dbReference>
<proteinExistence type="inferred from homology"/>
<keyword evidence="5" id="KW-0547">Nucleotide-binding</keyword>
<evidence type="ECO:0000313" key="10">
    <source>
        <dbReference type="Proteomes" id="UP000682134"/>
    </source>
</evidence>
<dbReference type="InterPro" id="IPR049874">
    <property type="entry name" value="ROK_cs"/>
</dbReference>
<dbReference type="GO" id="GO:0005524">
    <property type="term" value="F:ATP binding"/>
    <property type="evidence" value="ECO:0007669"/>
    <property type="project" value="UniProtKB-KW"/>
</dbReference>